<reference evidence="2" key="1">
    <citation type="submission" date="2016-01" db="EMBL/GenBank/DDBJ databases">
        <authorList>
            <person name="Mitreva M."/>
            <person name="Pepin K.H."/>
            <person name="Mihindukulasuriya K.A."/>
            <person name="Fulton R."/>
            <person name="Fronick C."/>
            <person name="O'Laughlin M."/>
            <person name="Miner T."/>
            <person name="Herter B."/>
            <person name="Rosa B.A."/>
            <person name="Cordes M."/>
            <person name="Tomlinson C."/>
            <person name="Wollam A."/>
            <person name="Palsikar V.B."/>
            <person name="Mardis E.R."/>
            <person name="Wilson R.K."/>
        </authorList>
    </citation>
    <scope>NUCLEOTIDE SEQUENCE [LARGE SCALE GENOMIC DNA]</scope>
    <source>
        <strain evidence="2">DNF00896</strain>
    </source>
</reference>
<dbReference type="PATRIC" id="fig|467210.3.peg.1343"/>
<sequence length="427" mass="50729">MGYTEFNTAGLTDFDDDDYDIYGAADYMKNPNNFRDFDEGLKELMYKKGYDINLNYPKLSDILYQNLKSIGSTIKPATVTSWFNKEHRPKVEAGYRQQIYEICFALKLSYNDTKWFFHHVYYDRAFNCHTIDESVYYYAFINGLSYQESQEIISTINNSQNNSVDKNSLKEFDNYTQFVRERIDSFKSKDELIDFLTYNKDNFSSWNHTAYDEIKNRVNELLPSDEGKKEIDNIKRTIKRNNNIDSVPKNLSSKKEWGLLMQEFFSNISSVDDLQYISGLPVKAQKFIIRRILSFNSTATKIDTISIPYIVKNNFPSIKTLSDILDFEKIRNSKSYDAIRKLIILLNFYVFWVRIDLGYVEDIKEFSNEELYDTFVEELNYTLYRCGYEPLYPGNPYDWLFMFVSLKQKPLKYFRYFIEEISLDDEE</sequence>
<proteinExistence type="predicted"/>
<evidence type="ECO:0000313" key="2">
    <source>
        <dbReference type="Proteomes" id="UP000070394"/>
    </source>
</evidence>
<protein>
    <submittedName>
        <fullName evidence="1">Uncharacterized protein</fullName>
    </submittedName>
</protein>
<dbReference type="AlphaFoldDB" id="A0A133ZPV7"/>
<comment type="caution">
    <text evidence="1">The sequence shown here is derived from an EMBL/GenBank/DDBJ whole genome shotgun (WGS) entry which is preliminary data.</text>
</comment>
<accession>A0A133ZPV7</accession>
<dbReference type="RefSeq" id="WP_060931131.1">
    <property type="nucleotide sequence ID" value="NZ_KQ959827.1"/>
</dbReference>
<dbReference type="EMBL" id="LSDA01000088">
    <property type="protein sequence ID" value="KXB57475.1"/>
    <property type="molecule type" value="Genomic_DNA"/>
</dbReference>
<dbReference type="OrthoDB" id="2060617at2"/>
<keyword evidence="2" id="KW-1185">Reference proteome</keyword>
<organism evidence="1 2">
    <name type="scientific">Lachnoanaerobaculum saburreum</name>
    <dbReference type="NCBI Taxonomy" id="467210"/>
    <lineage>
        <taxon>Bacteria</taxon>
        <taxon>Bacillati</taxon>
        <taxon>Bacillota</taxon>
        <taxon>Clostridia</taxon>
        <taxon>Lachnospirales</taxon>
        <taxon>Lachnospiraceae</taxon>
        <taxon>Lachnoanaerobaculum</taxon>
    </lineage>
</organism>
<gene>
    <name evidence="1" type="ORF">HMPREF1866_01351</name>
</gene>
<name>A0A133ZPV7_9FIRM</name>
<dbReference type="Proteomes" id="UP000070394">
    <property type="component" value="Unassembled WGS sequence"/>
</dbReference>
<evidence type="ECO:0000313" key="1">
    <source>
        <dbReference type="EMBL" id="KXB57475.1"/>
    </source>
</evidence>